<dbReference type="Pfam" id="PF02868">
    <property type="entry name" value="Peptidase_M4_C"/>
    <property type="match status" value="1"/>
</dbReference>
<evidence type="ECO:0000259" key="12">
    <source>
        <dbReference type="Pfam" id="PF07504"/>
    </source>
</evidence>
<dbReference type="PRINTS" id="PR00730">
    <property type="entry name" value="THERMOLYSIN"/>
</dbReference>
<dbReference type="CDD" id="cd09597">
    <property type="entry name" value="M4_TLP"/>
    <property type="match status" value="1"/>
</dbReference>
<feature type="domain" description="Peptidase M4" evidence="10">
    <location>
        <begin position="249"/>
        <end position="397"/>
    </location>
</feature>
<comment type="caution">
    <text evidence="13">The sequence shown here is derived from an EMBL/GenBank/DDBJ whole genome shotgun (WGS) entry which is preliminary data.</text>
</comment>
<proteinExistence type="inferred from homology"/>
<dbReference type="GO" id="GO:0046872">
    <property type="term" value="F:metal ion binding"/>
    <property type="evidence" value="ECO:0007669"/>
    <property type="project" value="UniProtKB-UniRule"/>
</dbReference>
<evidence type="ECO:0000259" key="10">
    <source>
        <dbReference type="Pfam" id="PF01447"/>
    </source>
</evidence>
<evidence type="ECO:0000256" key="6">
    <source>
        <dbReference type="ARBA" id="ARBA00022833"/>
    </source>
</evidence>
<evidence type="ECO:0000313" key="13">
    <source>
        <dbReference type="EMBL" id="RHW25387.1"/>
    </source>
</evidence>
<dbReference type="InterPro" id="IPR013856">
    <property type="entry name" value="Peptidase_M4_domain"/>
</dbReference>
<sequence>MPNGQDAGNGMTTLSLHALDESSSGAIEQLGEERNAQPGLIPEAVVAESDLDPETVARRYLQQALASEAVPSMTVPGVYGTASKFKTISTETVPLTATRIVKFRQTLHDIPVYGSLVTVELDEANKLISMDSVLGDPEGVDPVAAVSPAQALEAAATAPDGYVPTLTGVVPVLSFYFDTRTSQWRLVYILEDVPVKLDRTAEPEADRGSDLEPPRFVDYVVDAHARQIVVVLPRTPSMTAGEEQTAVDSFGEERTFLANKEDGGNGLVLRDPVHNVETYDFSFGDPSVDSARLPGDTIVNPPDWEPAAVSSHANAVAVSDFMQTVLLRNNIDDRGGVMVSTVNCVVADSSPGPKQWVNAFWNGRQMVYGQVLRGDVLMSLSANIDIVAHEMFHGVTDHTSRLEYAFQPGALNESYSDIFGTIIANYGNEDPRTWDWLLGEKLLPGDRPFRDLSNPPAFGQPGHMDDFKVLPNTRAGDWGGVHINSGIHNKAAFNMLTAEDEAGALTLTSPEVAAVFYLALTQRLSRTSQFADSRRAVVTSARTLFRTLPTDEQDRKITAVEAAFEAVGIATL</sequence>
<dbReference type="InterPro" id="IPR011096">
    <property type="entry name" value="FTP_domain"/>
</dbReference>
<dbReference type="Proteomes" id="UP000283644">
    <property type="component" value="Unassembled WGS sequence"/>
</dbReference>
<dbReference type="Pfam" id="PF01447">
    <property type="entry name" value="Peptidase_M4"/>
    <property type="match status" value="1"/>
</dbReference>
<gene>
    <name evidence="13" type="ORF">D0Z08_19350</name>
</gene>
<dbReference type="AlphaFoldDB" id="A0A417XYE5"/>
<evidence type="ECO:0000256" key="3">
    <source>
        <dbReference type="ARBA" id="ARBA00022723"/>
    </source>
</evidence>
<keyword evidence="5 9" id="KW-0378">Hydrolase</keyword>
<feature type="domain" description="FTP" evidence="12">
    <location>
        <begin position="84"/>
        <end position="130"/>
    </location>
</feature>
<name>A0A417XYE5_9ACTN</name>
<feature type="domain" description="Peptidase M4 C-terminal" evidence="11">
    <location>
        <begin position="400"/>
        <end position="569"/>
    </location>
</feature>
<dbReference type="GO" id="GO:0006508">
    <property type="term" value="P:proteolysis"/>
    <property type="evidence" value="ECO:0007669"/>
    <property type="project" value="UniProtKB-KW"/>
</dbReference>
<evidence type="ECO:0000256" key="9">
    <source>
        <dbReference type="RuleBase" id="RU366073"/>
    </source>
</evidence>
<comment type="function">
    <text evidence="9">Extracellular zinc metalloprotease.</text>
</comment>
<dbReference type="Gene3D" id="3.10.170.10">
    <property type="match status" value="1"/>
</dbReference>
<evidence type="ECO:0000259" key="11">
    <source>
        <dbReference type="Pfam" id="PF02868"/>
    </source>
</evidence>
<evidence type="ECO:0000256" key="7">
    <source>
        <dbReference type="ARBA" id="ARBA00023049"/>
    </source>
</evidence>
<comment type="similarity">
    <text evidence="1 9">Belongs to the peptidase M4 family.</text>
</comment>
<evidence type="ECO:0000256" key="2">
    <source>
        <dbReference type="ARBA" id="ARBA00022670"/>
    </source>
</evidence>
<evidence type="ECO:0000313" key="14">
    <source>
        <dbReference type="Proteomes" id="UP000283644"/>
    </source>
</evidence>
<keyword evidence="6 9" id="KW-0862">Zinc</keyword>
<dbReference type="EMBL" id="QXGH01000024">
    <property type="protein sequence ID" value="RHW25387.1"/>
    <property type="molecule type" value="Genomic_DNA"/>
</dbReference>
<dbReference type="GO" id="GO:0005576">
    <property type="term" value="C:extracellular region"/>
    <property type="evidence" value="ECO:0007669"/>
    <property type="project" value="UniProtKB-SubCell"/>
</dbReference>
<dbReference type="InterPro" id="IPR027268">
    <property type="entry name" value="Peptidase_M4/M1_CTD_sf"/>
</dbReference>
<dbReference type="RefSeq" id="WP_118926902.1">
    <property type="nucleotide sequence ID" value="NZ_QXGH01000024.1"/>
</dbReference>
<dbReference type="InterPro" id="IPR023612">
    <property type="entry name" value="Peptidase_M4"/>
</dbReference>
<evidence type="ECO:0000256" key="8">
    <source>
        <dbReference type="PIRSR" id="PIRSR623612-1"/>
    </source>
</evidence>
<keyword evidence="14" id="KW-1185">Reference proteome</keyword>
<feature type="active site" description="Proton donor" evidence="8">
    <location>
        <position position="482"/>
    </location>
</feature>
<protein>
    <recommendedName>
        <fullName evidence="9">Neutral metalloproteinase</fullName>
        <ecNumber evidence="9">3.4.24.-</ecNumber>
    </recommendedName>
</protein>
<comment type="cofactor">
    <cofactor evidence="9">
        <name>Zn(2+)</name>
        <dbReference type="ChEBI" id="CHEBI:29105"/>
    </cofactor>
</comment>
<evidence type="ECO:0000256" key="1">
    <source>
        <dbReference type="ARBA" id="ARBA00009388"/>
    </source>
</evidence>
<dbReference type="InterPro" id="IPR001570">
    <property type="entry name" value="Peptidase_M4_C_domain"/>
</dbReference>
<dbReference type="Pfam" id="PF07504">
    <property type="entry name" value="FTP"/>
    <property type="match status" value="1"/>
</dbReference>
<keyword evidence="9" id="KW-0964">Secreted</keyword>
<dbReference type="InterPro" id="IPR050728">
    <property type="entry name" value="Zinc_Metalloprotease_M4"/>
</dbReference>
<feature type="active site" evidence="8">
    <location>
        <position position="390"/>
    </location>
</feature>
<accession>A0A417XYE5</accession>
<reference evidence="13 14" key="1">
    <citation type="submission" date="2018-09" db="EMBL/GenBank/DDBJ databases">
        <title>Genome sequencing of Nocardioides immobilis CCTCC AB 2017083 for comparison to Nocardioides silvaticus.</title>
        <authorList>
            <person name="Li C."/>
            <person name="Wang G."/>
        </authorList>
    </citation>
    <scope>NUCLEOTIDE SEQUENCE [LARGE SCALE GENOMIC DNA]</scope>
    <source>
        <strain evidence="13 14">CCTCC AB 2017083</strain>
    </source>
</reference>
<keyword evidence="7 9" id="KW-0482">Metalloprotease</keyword>
<dbReference type="Gene3D" id="1.10.390.10">
    <property type="entry name" value="Neutral Protease Domain 2"/>
    <property type="match status" value="1"/>
</dbReference>
<dbReference type="PANTHER" id="PTHR33794">
    <property type="entry name" value="BACILLOLYSIN"/>
    <property type="match status" value="1"/>
</dbReference>
<comment type="subcellular location">
    <subcellularLocation>
        <location evidence="9">Secreted</location>
    </subcellularLocation>
</comment>
<dbReference type="EC" id="3.4.24.-" evidence="9"/>
<keyword evidence="2 9" id="KW-0645">Protease</keyword>
<dbReference type="OrthoDB" id="291295at2"/>
<dbReference type="PANTHER" id="PTHR33794:SF1">
    <property type="entry name" value="BACILLOLYSIN"/>
    <property type="match status" value="1"/>
</dbReference>
<dbReference type="SUPFAM" id="SSF55486">
    <property type="entry name" value="Metalloproteases ('zincins'), catalytic domain"/>
    <property type="match status" value="1"/>
</dbReference>
<evidence type="ECO:0000256" key="4">
    <source>
        <dbReference type="ARBA" id="ARBA00022729"/>
    </source>
</evidence>
<organism evidence="13 14">
    <name type="scientific">Nocardioides immobilis</name>
    <dbReference type="NCBI Taxonomy" id="2049295"/>
    <lineage>
        <taxon>Bacteria</taxon>
        <taxon>Bacillati</taxon>
        <taxon>Actinomycetota</taxon>
        <taxon>Actinomycetes</taxon>
        <taxon>Propionibacteriales</taxon>
        <taxon>Nocardioidaceae</taxon>
        <taxon>Nocardioides</taxon>
    </lineage>
</organism>
<keyword evidence="3" id="KW-0479">Metal-binding</keyword>
<keyword evidence="4" id="KW-0732">Signal</keyword>
<dbReference type="GO" id="GO:0004222">
    <property type="term" value="F:metalloendopeptidase activity"/>
    <property type="evidence" value="ECO:0007669"/>
    <property type="project" value="UniProtKB-UniRule"/>
</dbReference>
<evidence type="ECO:0000256" key="5">
    <source>
        <dbReference type="ARBA" id="ARBA00022801"/>
    </source>
</evidence>